<evidence type="ECO:0008006" key="5">
    <source>
        <dbReference type="Google" id="ProtNLM"/>
    </source>
</evidence>
<dbReference type="EMBL" id="JAFLWW010000001">
    <property type="protein sequence ID" value="MBT1154361.1"/>
    <property type="molecule type" value="Genomic_DNA"/>
</dbReference>
<gene>
    <name evidence="3" type="ORF">J1C56_02020</name>
</gene>
<dbReference type="Pfam" id="PF23899">
    <property type="entry name" value="SU10_portal"/>
    <property type="match status" value="1"/>
</dbReference>
<accession>A0A9X1A789</accession>
<dbReference type="RefSeq" id="WP_214385508.1">
    <property type="nucleotide sequence ID" value="NZ_JAFLWW010000001.1"/>
</dbReference>
<keyword evidence="1" id="KW-0175">Coiled coil</keyword>
<feature type="compositionally biased region" description="Basic and acidic residues" evidence="2">
    <location>
        <begin position="665"/>
        <end position="677"/>
    </location>
</feature>
<reference evidence="3" key="2">
    <citation type="submission" date="2021-03" db="EMBL/GenBank/DDBJ databases">
        <authorList>
            <person name="Artuso I."/>
            <person name="Turrini P."/>
            <person name="Pirolo M."/>
            <person name="Lugli G.A."/>
            <person name="Ventura M."/>
            <person name="Visca P."/>
        </authorList>
    </citation>
    <scope>NUCLEOTIDE SEQUENCE</scope>
    <source>
        <strain evidence="3">LMG 26462</strain>
    </source>
</reference>
<feature type="coiled-coil region" evidence="1">
    <location>
        <begin position="638"/>
        <end position="665"/>
    </location>
</feature>
<dbReference type="AlphaFoldDB" id="A0A9X1A789"/>
<evidence type="ECO:0000313" key="3">
    <source>
        <dbReference type="EMBL" id="MBT1154361.1"/>
    </source>
</evidence>
<evidence type="ECO:0000256" key="1">
    <source>
        <dbReference type="SAM" id="Coils"/>
    </source>
</evidence>
<name>A0A9X1A789_9HYPH</name>
<sequence length="699" mass="79321">MLNDKDWIRMFRDSLKSASDFQQTKLRAPWSRNYRAFANRHMSGSKYDTSRYRHRSKLFKPKTRMAVRKNDATAASAMFSTADVVSITPERSSDRLQMMTARFIHAALNYRLDRSTRLTGPNWFLTAIGARQDTQLTGICVSKQYWEFEEREYDVLVDAPVLDVNGMPVIDPLTNEGTTEETVETKREKIRDRIQITLIEPEHAFIDQTADWRDPIQEGGFFIAGYPMRKEDLETIIAQNSSRPMMGGGAWRSDIDVAKITQASSGEMRRSEGVRRARDDGTDRYESRHADKNGEVIWLYENFYRYDGEDWHYWMLGETILLSDPRPTRDSYPEQKGDRPYVMGVGALESHKTHPTAPVETWQPLQQELNDITNLGLDARKMAISPITKIRRGRNIDWKQVQNRGPDAMIMVEEHDDVTFDRAPSPDGGAQLELNTLNVDFDELAGVFSTGSVQSNRQLNETVGGMNLMASSSNALTEFDLRVWVETWVEPCLRQCVRAIQYYESDEIVMAVAGEKAGLLSATQKPSALDGPPQEEPGEQPISFQDVMNVLGDAQISVKVNVGIGALDSRQKLEKFMGGVKMTMEMAPLLAADGIKPNGAAMAQEAWGLLGYKDADRFFERMPEDKEKQPPPDVQKQMMEMAQSKAEHDAEMKRVQQEMAFAQEKHDADMAKMRSEQQADQAHAVLDQISQMLGKKDQQ</sequence>
<evidence type="ECO:0000256" key="2">
    <source>
        <dbReference type="SAM" id="MobiDB-lite"/>
    </source>
</evidence>
<proteinExistence type="predicted"/>
<reference evidence="3" key="1">
    <citation type="journal article" date="2021" name="Microorganisms">
        <title>Phylogenomic Reconstruction and Metabolic Potential of the Genus Aminobacter.</title>
        <authorList>
            <person name="Artuso I."/>
            <person name="Turrini P."/>
            <person name="Pirolo M."/>
            <person name="Lugli G.A."/>
            <person name="Ventura M."/>
            <person name="Visca P."/>
        </authorList>
    </citation>
    <scope>NUCLEOTIDE SEQUENCE</scope>
    <source>
        <strain evidence="3">LMG 26462</strain>
    </source>
</reference>
<feature type="region of interest" description="Disordered" evidence="2">
    <location>
        <begin position="264"/>
        <end position="287"/>
    </location>
</feature>
<protein>
    <recommendedName>
        <fullName evidence="5">Portal protein</fullName>
    </recommendedName>
</protein>
<dbReference type="InterPro" id="IPR056909">
    <property type="entry name" value="SU10_portal"/>
</dbReference>
<feature type="compositionally biased region" description="Basic and acidic residues" evidence="2">
    <location>
        <begin position="267"/>
        <end position="287"/>
    </location>
</feature>
<feature type="region of interest" description="Disordered" evidence="2">
    <location>
        <begin position="665"/>
        <end position="699"/>
    </location>
</feature>
<comment type="caution">
    <text evidence="3">The sequence shown here is derived from an EMBL/GenBank/DDBJ whole genome shotgun (WGS) entry which is preliminary data.</text>
</comment>
<organism evidence="3 4">
    <name type="scientific">Aminobacter anthyllidis</name>
    <dbReference type="NCBI Taxonomy" id="1035067"/>
    <lineage>
        <taxon>Bacteria</taxon>
        <taxon>Pseudomonadati</taxon>
        <taxon>Pseudomonadota</taxon>
        <taxon>Alphaproteobacteria</taxon>
        <taxon>Hyphomicrobiales</taxon>
        <taxon>Phyllobacteriaceae</taxon>
        <taxon>Aminobacter</taxon>
    </lineage>
</organism>
<dbReference type="Proteomes" id="UP001138921">
    <property type="component" value="Unassembled WGS sequence"/>
</dbReference>
<evidence type="ECO:0000313" key="4">
    <source>
        <dbReference type="Proteomes" id="UP001138921"/>
    </source>
</evidence>
<keyword evidence="4" id="KW-1185">Reference proteome</keyword>